<dbReference type="Pfam" id="PF20025">
    <property type="entry name" value="DUF6433"/>
    <property type="match status" value="1"/>
</dbReference>
<evidence type="ECO:0000313" key="1">
    <source>
        <dbReference type="EMBL" id="AOO14407.1"/>
    </source>
</evidence>
<dbReference type="EMBL" id="KX349303">
    <property type="protein sequence ID" value="AOO14407.1"/>
    <property type="molecule type" value="Genomic_DNA"/>
</dbReference>
<proteinExistence type="predicted"/>
<gene>
    <name evidence="1" type="ORF">Sn110110_214</name>
</gene>
<organism evidence="1 2">
    <name type="scientific">Cyanophage S-RIM14</name>
    <dbReference type="NCBI Taxonomy" id="1278423"/>
    <lineage>
        <taxon>Viruses</taxon>
        <taxon>Duplodnaviria</taxon>
        <taxon>Heunggongvirae</taxon>
        <taxon>Uroviricota</taxon>
        <taxon>Caudoviricetes</taxon>
        <taxon>Pantevenvirales</taxon>
        <taxon>Kyanoviridae</taxon>
        <taxon>Ahtivirus</taxon>
        <taxon>Ahtivirus sagseatwo</taxon>
    </lineage>
</organism>
<sequence>MAKTMMVNSSNRLLISEVLQKVHNAKTKREKIILLRQYDSVALRQLLIWNYDTTVVSMIPAGDVPYKANDAPAGTDHTRLESEYRGLYRFCKGGADKLPLLKRETMFIQLLEGLHQSEAEMLCLIKDHNLTKKFRITFAVVKEAFPTIEWGGRS</sequence>
<dbReference type="Proteomes" id="UP000223711">
    <property type="component" value="Segment"/>
</dbReference>
<name>A0A1D7SLC8_9CAUD</name>
<accession>A0A1D7SLC8</accession>
<evidence type="ECO:0000313" key="2">
    <source>
        <dbReference type="Proteomes" id="UP000223711"/>
    </source>
</evidence>
<protein>
    <submittedName>
        <fullName evidence="1">Uncharacterized protein</fullName>
    </submittedName>
</protein>
<reference evidence="1 2" key="1">
    <citation type="journal article" date="2016" name="Environ. Microbiol.">
        <title>Genomic diversification of marine cyanophages into stable ecotypes.</title>
        <authorList>
            <person name="Marston M.F."/>
            <person name="Martiny J.B."/>
        </authorList>
    </citation>
    <scope>NUCLEOTIDE SEQUENCE [LARGE SCALE GENOMIC DNA]</scope>
    <source>
        <strain evidence="1">Sn_11_0110</strain>
    </source>
</reference>
<dbReference type="InterPro" id="IPR045491">
    <property type="entry name" value="DUF6433"/>
</dbReference>